<name>A0A0F9SEU3_9ZZZZ</name>
<proteinExistence type="predicted"/>
<dbReference type="SUPFAM" id="SSF55166">
    <property type="entry name" value="Hedgehog/DD-peptidase"/>
    <property type="match status" value="1"/>
</dbReference>
<dbReference type="EMBL" id="LAZR01002605">
    <property type="protein sequence ID" value="KKN27908.1"/>
    <property type="molecule type" value="Genomic_DNA"/>
</dbReference>
<dbReference type="Gene3D" id="3.30.1380.10">
    <property type="match status" value="1"/>
</dbReference>
<protein>
    <submittedName>
        <fullName evidence="1">Uncharacterized protein</fullName>
    </submittedName>
</protein>
<reference evidence="1" key="1">
    <citation type="journal article" date="2015" name="Nature">
        <title>Complex archaea that bridge the gap between prokaryotes and eukaryotes.</title>
        <authorList>
            <person name="Spang A."/>
            <person name="Saw J.H."/>
            <person name="Jorgensen S.L."/>
            <person name="Zaremba-Niedzwiedzka K."/>
            <person name="Martijn J."/>
            <person name="Lind A.E."/>
            <person name="van Eijk R."/>
            <person name="Schleper C."/>
            <person name="Guy L."/>
            <person name="Ettema T.J."/>
        </authorList>
    </citation>
    <scope>NUCLEOTIDE SEQUENCE</scope>
</reference>
<dbReference type="AlphaFoldDB" id="A0A0F9SEU3"/>
<comment type="caution">
    <text evidence="1">The sequence shown here is derived from an EMBL/GenBank/DDBJ whole genome shotgun (WGS) entry which is preliminary data.</text>
</comment>
<evidence type="ECO:0000313" key="1">
    <source>
        <dbReference type="EMBL" id="KKN27908.1"/>
    </source>
</evidence>
<gene>
    <name evidence="1" type="ORF">LCGC14_0859630</name>
</gene>
<dbReference type="InterPro" id="IPR009045">
    <property type="entry name" value="Zn_M74/Hedgehog-like"/>
</dbReference>
<organism evidence="1">
    <name type="scientific">marine sediment metagenome</name>
    <dbReference type="NCBI Taxonomy" id="412755"/>
    <lineage>
        <taxon>unclassified sequences</taxon>
        <taxon>metagenomes</taxon>
        <taxon>ecological metagenomes</taxon>
    </lineage>
</organism>
<accession>A0A0F9SEU3</accession>
<sequence length="91" mass="9966">MARIFSPVEFASVLIAYCAATRGSVSSWGRTAKHNADVGGASNSFHLVWLGADVVYDEPVPLGRAKSFARRLGLRLVREDDHDHLQVEVSQ</sequence>